<feature type="compositionally biased region" description="Polar residues" evidence="1">
    <location>
        <begin position="531"/>
        <end position="542"/>
    </location>
</feature>
<feature type="compositionally biased region" description="Low complexity" evidence="1">
    <location>
        <begin position="235"/>
        <end position="246"/>
    </location>
</feature>
<feature type="non-terminal residue" evidence="3">
    <location>
        <position position="1"/>
    </location>
</feature>
<organism evidence="3">
    <name type="scientific">Auxenochlorella protothecoides</name>
    <name type="common">Green microalga</name>
    <name type="synonym">Chlorella protothecoides</name>
    <dbReference type="NCBI Taxonomy" id="3075"/>
    <lineage>
        <taxon>Eukaryota</taxon>
        <taxon>Viridiplantae</taxon>
        <taxon>Chlorophyta</taxon>
        <taxon>core chlorophytes</taxon>
        <taxon>Trebouxiophyceae</taxon>
        <taxon>Chlorellales</taxon>
        <taxon>Chlorellaceae</taxon>
        <taxon>Auxenochlorella</taxon>
    </lineage>
</organism>
<feature type="compositionally biased region" description="Basic residues" evidence="1">
    <location>
        <begin position="446"/>
        <end position="458"/>
    </location>
</feature>
<keyword evidence="2" id="KW-1133">Transmembrane helix</keyword>
<feature type="region of interest" description="Disordered" evidence="1">
    <location>
        <begin position="411"/>
        <end position="497"/>
    </location>
</feature>
<feature type="compositionally biased region" description="Low complexity" evidence="1">
    <location>
        <begin position="183"/>
        <end position="194"/>
    </location>
</feature>
<feature type="region of interest" description="Disordered" evidence="1">
    <location>
        <begin position="579"/>
        <end position="685"/>
    </location>
</feature>
<keyword evidence="2" id="KW-0472">Membrane</keyword>
<reference evidence="3" key="1">
    <citation type="submission" date="2015-08" db="EMBL/GenBank/DDBJ databases">
        <authorList>
            <person name="Babu N.S."/>
            <person name="Beckwith C.J."/>
            <person name="Beseler K.G."/>
            <person name="Brison A."/>
            <person name="Carone J.V."/>
            <person name="Caskin T.P."/>
            <person name="Diamond M."/>
            <person name="Durham M.E."/>
            <person name="Foxe J.M."/>
            <person name="Go M."/>
            <person name="Henderson B.A."/>
            <person name="Jones I.B."/>
            <person name="McGettigan J.A."/>
            <person name="Micheletti S.J."/>
            <person name="Nasrallah M.E."/>
            <person name="Ortiz D."/>
            <person name="Piller C.R."/>
            <person name="Privatt S.R."/>
            <person name="Schneider S.L."/>
            <person name="Sharp S."/>
            <person name="Smith T.C."/>
            <person name="Stanton J.D."/>
            <person name="Ullery H.E."/>
            <person name="Wilson R.J."/>
            <person name="Serrano M.G."/>
            <person name="Buck G."/>
            <person name="Lee V."/>
            <person name="Wang Y."/>
            <person name="Carvalho R."/>
            <person name="Voegtly L."/>
            <person name="Shi R."/>
            <person name="Duckworth R."/>
            <person name="Johnson A."/>
            <person name="Loviza R."/>
            <person name="Walstead R."/>
            <person name="Shah Z."/>
            <person name="Kiflezghi M."/>
            <person name="Wade K."/>
            <person name="Ball S.L."/>
            <person name="Bradley K.W."/>
            <person name="Asai D.J."/>
            <person name="Bowman C.A."/>
            <person name="Russell D.A."/>
            <person name="Pope W.H."/>
            <person name="Jacobs-Sera D."/>
            <person name="Hendrix R.W."/>
            <person name="Hatfull G.F."/>
        </authorList>
    </citation>
    <scope>NUCLEOTIDE SEQUENCE</scope>
</reference>
<keyword evidence="2" id="KW-0812">Transmembrane</keyword>
<sequence length="790" mass="82173">AGVRRTSAQAFALAQENAMEPGWLRRTRIGVLAALCICSLFGHARAALDDPCTAFPVTLNVSDYEMGWGGELMLNLTSAGPDLLKHAQIWVRTSVNTSDQASLLPVAAADHAWRRLLGRTDRRWHLPFPPPAPLDVILYRTACPPIFAAAAILGPGSGAVLDQAPRAGLATSSQAGRQRVDLAQAAASPEQGAADPPSEVALLLPPPSPTALEQSPALASPEGGGSEGQSPPTPAAATAAGAPASDPGTNQTLYIALGAGIGGALVLGTAIGLLFYRCMRRRPPAAVSEGDKSSDAIVPYVPPHDWQSSNGRNRDAFSDKATPLHGPLDSASQPSLEPGPEGPRALPYLVSTPSMQEEEAAKENLRPKWARMVPRSLASSLSSVHSVVYSPERPSLRLNGAFDPEALPLSDIELSPVPSSLTSPGESERRYSPPSPVAPSPDRGPRAGHRAATRAKRVMFREPERSPGGGVHAWTGSTGRRGPGGANGAAHDPEELRARDSMDDVARIGPVSPVYRGAPETQPFPPAAPQTGLSPTTPSMPTHQAPWQDWRTMRDSGTSGVLSIRESGEVAGSLHHAAPADPMAKAPGVPSGPPVSHPAPAAPLQVRPAPARPATAWQDGVARAPAPIGWPLPNSGAGPAPLPPGQKVAPSPPEAPSQLSTSSSDGPWEPPTPLPDPGSAVSLFLPGHKPLRASTASSHNPCSLLTPYSEGGGDWDSPAAYFASSPGPLEGWESDSIGAGRTGGGKNQSTTRDLPESGPKDAGHLAGDDDVWEQYSFHRRDVLVRKHFDA</sequence>
<gene>
    <name evidence="3" type="ORF">g.56681</name>
</gene>
<feature type="compositionally biased region" description="Basic and acidic residues" evidence="1">
    <location>
        <begin position="753"/>
        <end position="767"/>
    </location>
</feature>
<evidence type="ECO:0000313" key="3">
    <source>
        <dbReference type="EMBL" id="JAT72161.1"/>
    </source>
</evidence>
<feature type="transmembrane region" description="Helical" evidence="2">
    <location>
        <begin position="253"/>
        <end position="276"/>
    </location>
</feature>
<dbReference type="AlphaFoldDB" id="A0A1D1ZZ82"/>
<accession>A0A1D1ZZ82</accession>
<dbReference type="EMBL" id="GDKF01006461">
    <property type="protein sequence ID" value="JAT72161.1"/>
    <property type="molecule type" value="Transcribed_RNA"/>
</dbReference>
<feature type="region of interest" description="Disordered" evidence="1">
    <location>
        <begin position="722"/>
        <end position="767"/>
    </location>
</feature>
<evidence type="ECO:0000256" key="1">
    <source>
        <dbReference type="SAM" id="MobiDB-lite"/>
    </source>
</evidence>
<proteinExistence type="predicted"/>
<name>A0A1D1ZZ82_AUXPR</name>
<evidence type="ECO:0000256" key="2">
    <source>
        <dbReference type="SAM" id="Phobius"/>
    </source>
</evidence>
<protein>
    <submittedName>
        <fullName evidence="3">Uncharacterized protein</fullName>
    </submittedName>
</protein>
<feature type="compositionally biased region" description="Pro residues" evidence="1">
    <location>
        <begin position="640"/>
        <end position="655"/>
    </location>
</feature>
<feature type="region of interest" description="Disordered" evidence="1">
    <location>
        <begin position="181"/>
        <end position="246"/>
    </location>
</feature>
<feature type="region of interest" description="Disordered" evidence="1">
    <location>
        <begin position="509"/>
        <end position="560"/>
    </location>
</feature>
<feature type="region of interest" description="Disordered" evidence="1">
    <location>
        <begin position="285"/>
        <end position="348"/>
    </location>
</feature>
<feature type="compositionally biased region" description="Pro residues" evidence="1">
    <location>
        <begin position="590"/>
        <end position="601"/>
    </location>
</feature>